<accession>M8DNU7</accession>
<comment type="caution">
    <text evidence="8">The sequence shown here is derived from an EMBL/GenBank/DDBJ whole genome shotgun (WGS) entry which is preliminary data.</text>
</comment>
<evidence type="ECO:0000256" key="1">
    <source>
        <dbReference type="ARBA" id="ARBA00004651"/>
    </source>
</evidence>
<evidence type="ECO:0000256" key="3">
    <source>
        <dbReference type="ARBA" id="ARBA00022692"/>
    </source>
</evidence>
<dbReference type="PATRIC" id="fig|1198630.3.peg.2268"/>
<name>M8DNU7_THETY</name>
<feature type="transmembrane region" description="Helical" evidence="6">
    <location>
        <begin position="51"/>
        <end position="71"/>
    </location>
</feature>
<dbReference type="AlphaFoldDB" id="M8DNU7"/>
<dbReference type="PANTHER" id="PTHR23518:SF2">
    <property type="entry name" value="MAJOR FACILITATOR SUPERFAMILY TRANSPORTER"/>
    <property type="match status" value="1"/>
</dbReference>
<dbReference type="GO" id="GO:0005886">
    <property type="term" value="C:plasma membrane"/>
    <property type="evidence" value="ECO:0007669"/>
    <property type="project" value="UniProtKB-SubCell"/>
</dbReference>
<dbReference type="RefSeq" id="WP_004403520.1">
    <property type="nucleotide sequence ID" value="NZ_KB731302.1"/>
</dbReference>
<dbReference type="InterPro" id="IPR011701">
    <property type="entry name" value="MFS"/>
</dbReference>
<keyword evidence="9" id="KW-1185">Reference proteome</keyword>
<dbReference type="PANTHER" id="PTHR23518">
    <property type="entry name" value="C-METHYLTRANSFERASE"/>
    <property type="match status" value="1"/>
</dbReference>
<feature type="domain" description="Major facilitator superfamily (MFS) profile" evidence="7">
    <location>
        <begin position="13"/>
        <end position="168"/>
    </location>
</feature>
<keyword evidence="3 6" id="KW-0812">Transmembrane</keyword>
<gene>
    <name evidence="8" type="ORF">TthWC1_2261</name>
</gene>
<dbReference type="EMBL" id="AMYG01000054">
    <property type="protein sequence ID" value="EMT38236.1"/>
    <property type="molecule type" value="Genomic_DNA"/>
</dbReference>
<evidence type="ECO:0000256" key="5">
    <source>
        <dbReference type="ARBA" id="ARBA00023136"/>
    </source>
</evidence>
<dbReference type="Gene3D" id="1.20.1250.20">
    <property type="entry name" value="MFS general substrate transporter like domains"/>
    <property type="match status" value="1"/>
</dbReference>
<evidence type="ECO:0000256" key="2">
    <source>
        <dbReference type="ARBA" id="ARBA00022448"/>
    </source>
</evidence>
<organism evidence="8 9">
    <name type="scientific">Thermoanaerobacter thermohydrosulfuricus WC1</name>
    <dbReference type="NCBI Taxonomy" id="1198630"/>
    <lineage>
        <taxon>Bacteria</taxon>
        <taxon>Bacillati</taxon>
        <taxon>Bacillota</taxon>
        <taxon>Clostridia</taxon>
        <taxon>Thermoanaerobacterales</taxon>
        <taxon>Thermoanaerobacteraceae</taxon>
        <taxon>Thermoanaerobacter</taxon>
    </lineage>
</organism>
<dbReference type="GO" id="GO:0022857">
    <property type="term" value="F:transmembrane transporter activity"/>
    <property type="evidence" value="ECO:0007669"/>
    <property type="project" value="InterPro"/>
</dbReference>
<evidence type="ECO:0000259" key="7">
    <source>
        <dbReference type="PROSITE" id="PS50850"/>
    </source>
</evidence>
<keyword evidence="2" id="KW-0813">Transport</keyword>
<reference evidence="8 9" key="1">
    <citation type="journal article" date="2013" name="PLoS ONE">
        <title>Genomic Evaluation of Thermoanaerobacter spp. for the Construction of Designer Co-Cultures to Improve Lignocellulosic Biofuel Production.</title>
        <authorList>
            <person name="Verbeke T.J."/>
            <person name="Zhang X."/>
            <person name="Henrissat B."/>
            <person name="Spicer V."/>
            <person name="Rydzak T."/>
            <person name="Krokhin O.V."/>
            <person name="Fristensky B."/>
            <person name="Levin D.B."/>
            <person name="Sparling R."/>
        </authorList>
    </citation>
    <scope>NUCLEOTIDE SEQUENCE [LARGE SCALE GENOMIC DNA]</scope>
    <source>
        <strain evidence="8 9">WC1</strain>
    </source>
</reference>
<dbReference type="Proteomes" id="UP000013242">
    <property type="component" value="Unassembled WGS sequence"/>
</dbReference>
<dbReference type="InterPro" id="IPR036259">
    <property type="entry name" value="MFS_trans_sf"/>
</dbReference>
<dbReference type="SUPFAM" id="SSF103473">
    <property type="entry name" value="MFS general substrate transporter"/>
    <property type="match status" value="1"/>
</dbReference>
<evidence type="ECO:0000256" key="4">
    <source>
        <dbReference type="ARBA" id="ARBA00022989"/>
    </source>
</evidence>
<dbReference type="InterPro" id="IPR020846">
    <property type="entry name" value="MFS_dom"/>
</dbReference>
<evidence type="ECO:0000256" key="6">
    <source>
        <dbReference type="SAM" id="Phobius"/>
    </source>
</evidence>
<proteinExistence type="predicted"/>
<keyword evidence="4 6" id="KW-1133">Transmembrane helix</keyword>
<feature type="transmembrane region" description="Helical" evidence="6">
    <location>
        <begin position="16"/>
        <end position="39"/>
    </location>
</feature>
<sequence>MENKEIKNNVNNNIKVLGWVAFFGGLSQDMIVPILPTFYTQILGLSKEMVGLIEGSVTTVVSLMRIISGIISDKIGKRKSIVFIGYLFSAVGRVLLPLTNGAAMAFGLRLIDGIGKGTKDAPRDALVAKSSKMKNMGFSFGFQRMLDTLGSFLGPLITAGLMLLFAKY</sequence>
<dbReference type="PROSITE" id="PS50850">
    <property type="entry name" value="MFS"/>
    <property type="match status" value="1"/>
</dbReference>
<feature type="transmembrane region" description="Helical" evidence="6">
    <location>
        <begin position="148"/>
        <end position="166"/>
    </location>
</feature>
<dbReference type="Pfam" id="PF07690">
    <property type="entry name" value="MFS_1"/>
    <property type="match status" value="1"/>
</dbReference>
<evidence type="ECO:0000313" key="8">
    <source>
        <dbReference type="EMBL" id="EMT38236.1"/>
    </source>
</evidence>
<dbReference type="HOGENOM" id="CLU_1585715_0_0_9"/>
<keyword evidence="5 6" id="KW-0472">Membrane</keyword>
<protein>
    <submittedName>
        <fullName evidence="8">Nitrate/nitrite transporter</fullName>
    </submittedName>
</protein>
<feature type="transmembrane region" description="Helical" evidence="6">
    <location>
        <begin position="83"/>
        <end position="106"/>
    </location>
</feature>
<evidence type="ECO:0000313" key="9">
    <source>
        <dbReference type="Proteomes" id="UP000013242"/>
    </source>
</evidence>
<comment type="subcellular location">
    <subcellularLocation>
        <location evidence="1">Cell membrane</location>
        <topology evidence="1">Multi-pass membrane protein</topology>
    </subcellularLocation>
</comment>